<reference evidence="9 10" key="1">
    <citation type="submission" date="2019-03" db="EMBL/GenBank/DDBJ databases">
        <title>Genomic Encyclopedia of Type Strains, Phase IV (KMG-IV): sequencing the most valuable type-strain genomes for metagenomic binning, comparative biology and taxonomic classification.</title>
        <authorList>
            <person name="Goeker M."/>
        </authorList>
    </citation>
    <scope>NUCLEOTIDE SEQUENCE [LARGE SCALE GENOMIC DNA]</scope>
    <source>
        <strain evidence="9 10">DSM 102940</strain>
    </source>
</reference>
<evidence type="ECO:0000313" key="10">
    <source>
        <dbReference type="Proteomes" id="UP000294919"/>
    </source>
</evidence>
<dbReference type="InterPro" id="IPR004761">
    <property type="entry name" value="Spore_GerAB"/>
</dbReference>
<keyword evidence="6 8" id="KW-1133">Transmembrane helix</keyword>
<feature type="transmembrane region" description="Helical" evidence="8">
    <location>
        <begin position="302"/>
        <end position="322"/>
    </location>
</feature>
<evidence type="ECO:0000256" key="7">
    <source>
        <dbReference type="ARBA" id="ARBA00023136"/>
    </source>
</evidence>
<feature type="transmembrane region" description="Helical" evidence="8">
    <location>
        <begin position="36"/>
        <end position="59"/>
    </location>
</feature>
<feature type="transmembrane region" description="Helical" evidence="8">
    <location>
        <begin position="212"/>
        <end position="230"/>
    </location>
</feature>
<comment type="subcellular location">
    <subcellularLocation>
        <location evidence="1">Membrane</location>
        <topology evidence="1">Multi-pass membrane protein</topology>
    </subcellularLocation>
</comment>
<feature type="transmembrane region" description="Helical" evidence="8">
    <location>
        <begin position="185"/>
        <end position="205"/>
    </location>
</feature>
<organism evidence="9 10">
    <name type="scientific">Marinisporobacter balticus</name>
    <dbReference type="NCBI Taxonomy" id="2018667"/>
    <lineage>
        <taxon>Bacteria</taxon>
        <taxon>Bacillati</taxon>
        <taxon>Bacillota</taxon>
        <taxon>Clostridia</taxon>
        <taxon>Peptostreptococcales</taxon>
        <taxon>Thermotaleaceae</taxon>
        <taxon>Marinisporobacter</taxon>
    </lineage>
</organism>
<sequence>MNESLTNRQIAFIIFGVLIGYGVMELPKNVAENAGTGGWLSLLIATAITIIFAYMITYLSYVYKNKTIYEYSERLTGKFITHIFMIIYIFYYFLGFTMITRVSCETIKLTILLKTPIWVLSLLFSFVIYYAVIKRLRVIARVCEIYGIFIIIAALLIHTSLFTQGKLINLRPFFVLEDLPLYFKSTLNMIFPFLGIEILTIIPFAKKNHKKVFKYITLMIVCISFFYIMIVESCISVMGVDEIVHYNDALYATIRRVDIPAFQVIRRLDGIFLIAWIMAIFCTITIWCYGAIVLLSKLFKKIHFNLLAFIVVFMGYIVSQMPTTYDQVKKVLDYMSYYGLVVMGIIPTILFFITKVKKYDKKMQ</sequence>
<feature type="transmembrane region" description="Helical" evidence="8">
    <location>
        <begin position="7"/>
        <end position="24"/>
    </location>
</feature>
<dbReference type="Gene3D" id="1.20.1740.10">
    <property type="entry name" value="Amino acid/polyamine transporter I"/>
    <property type="match status" value="1"/>
</dbReference>
<evidence type="ECO:0000256" key="5">
    <source>
        <dbReference type="ARBA" id="ARBA00022692"/>
    </source>
</evidence>
<proteinExistence type="inferred from homology"/>
<comment type="caution">
    <text evidence="9">The sequence shown here is derived from an EMBL/GenBank/DDBJ whole genome shotgun (WGS) entry which is preliminary data.</text>
</comment>
<dbReference type="GO" id="GO:0009847">
    <property type="term" value="P:spore germination"/>
    <property type="evidence" value="ECO:0007669"/>
    <property type="project" value="InterPro"/>
</dbReference>
<dbReference type="Pfam" id="PF03845">
    <property type="entry name" value="Spore_permease"/>
    <property type="match status" value="1"/>
</dbReference>
<dbReference type="PANTHER" id="PTHR34975:SF2">
    <property type="entry name" value="SPORE GERMINATION PROTEIN A2"/>
    <property type="match status" value="1"/>
</dbReference>
<keyword evidence="5 8" id="KW-0812">Transmembrane</keyword>
<accession>A0A4R2L0X5</accession>
<evidence type="ECO:0000256" key="2">
    <source>
        <dbReference type="ARBA" id="ARBA00007998"/>
    </source>
</evidence>
<keyword evidence="7 8" id="KW-0472">Membrane</keyword>
<evidence type="ECO:0000256" key="1">
    <source>
        <dbReference type="ARBA" id="ARBA00004141"/>
    </source>
</evidence>
<feature type="transmembrane region" description="Helical" evidence="8">
    <location>
        <begin position="111"/>
        <end position="133"/>
    </location>
</feature>
<dbReference type="GO" id="GO:0016020">
    <property type="term" value="C:membrane"/>
    <property type="evidence" value="ECO:0007669"/>
    <property type="project" value="UniProtKB-SubCell"/>
</dbReference>
<dbReference type="NCBIfam" id="TIGR00912">
    <property type="entry name" value="2A0309"/>
    <property type="match status" value="1"/>
</dbReference>
<dbReference type="PANTHER" id="PTHR34975">
    <property type="entry name" value="SPORE GERMINATION PROTEIN A2"/>
    <property type="match status" value="1"/>
</dbReference>
<dbReference type="EMBL" id="SLWV01000006">
    <property type="protein sequence ID" value="TCO77449.1"/>
    <property type="molecule type" value="Genomic_DNA"/>
</dbReference>
<protein>
    <submittedName>
        <fullName evidence="9">Spore germination protein</fullName>
    </submittedName>
</protein>
<evidence type="ECO:0000256" key="6">
    <source>
        <dbReference type="ARBA" id="ARBA00022989"/>
    </source>
</evidence>
<evidence type="ECO:0000313" key="9">
    <source>
        <dbReference type="EMBL" id="TCO77449.1"/>
    </source>
</evidence>
<name>A0A4R2L0X5_9FIRM</name>
<dbReference type="RefSeq" id="WP_165916281.1">
    <property type="nucleotide sequence ID" value="NZ_SLWV01000006.1"/>
</dbReference>
<keyword evidence="4" id="KW-0309">Germination</keyword>
<dbReference type="Proteomes" id="UP000294919">
    <property type="component" value="Unassembled WGS sequence"/>
</dbReference>
<evidence type="ECO:0000256" key="4">
    <source>
        <dbReference type="ARBA" id="ARBA00022544"/>
    </source>
</evidence>
<feature type="transmembrane region" description="Helical" evidence="8">
    <location>
        <begin position="79"/>
        <end position="99"/>
    </location>
</feature>
<comment type="similarity">
    <text evidence="2">Belongs to the amino acid-polyamine-organocation (APC) superfamily. Spore germination protein (SGP) (TC 2.A.3.9) family.</text>
</comment>
<gene>
    <name evidence="9" type="ORF">EV214_10691</name>
</gene>
<evidence type="ECO:0000256" key="8">
    <source>
        <dbReference type="SAM" id="Phobius"/>
    </source>
</evidence>
<keyword evidence="3" id="KW-0813">Transport</keyword>
<dbReference type="AlphaFoldDB" id="A0A4R2L0X5"/>
<feature type="transmembrane region" description="Helical" evidence="8">
    <location>
        <begin position="334"/>
        <end position="353"/>
    </location>
</feature>
<feature type="transmembrane region" description="Helical" evidence="8">
    <location>
        <begin position="145"/>
        <end position="165"/>
    </location>
</feature>
<feature type="transmembrane region" description="Helical" evidence="8">
    <location>
        <begin position="271"/>
        <end position="295"/>
    </location>
</feature>
<keyword evidence="10" id="KW-1185">Reference proteome</keyword>
<evidence type="ECO:0000256" key="3">
    <source>
        <dbReference type="ARBA" id="ARBA00022448"/>
    </source>
</evidence>